<reference evidence="1" key="1">
    <citation type="submission" date="2019-11" db="EMBL/GenBank/DDBJ databases">
        <title>Genomic insights into an expanded diversity of filamentous marine cyanobacteria reveals the extraordinary biosynthetic potential of Moorea and Okeania.</title>
        <authorList>
            <person name="Ferreira Leao T."/>
            <person name="Wang M."/>
            <person name="Moss N."/>
            <person name="Da Silva R."/>
            <person name="Sanders J."/>
            <person name="Nurk S."/>
            <person name="Gurevich A."/>
            <person name="Humphrey G."/>
            <person name="Reher R."/>
            <person name="Zhu Q."/>
            <person name="Belda-Ferre P."/>
            <person name="Glukhov E."/>
            <person name="Rex R."/>
            <person name="Dorrestein P.C."/>
            <person name="Knight R."/>
            <person name="Pevzner P."/>
            <person name="Gerwick W.H."/>
            <person name="Gerwick L."/>
        </authorList>
    </citation>
    <scope>NUCLEOTIDE SEQUENCE</scope>
    <source>
        <strain evidence="1">SIO1C4</strain>
    </source>
</reference>
<gene>
    <name evidence="1" type="ORF">F6J89_02375</name>
</gene>
<sequence length="218" mass="24974">MTKLTFSTLSKKKLKQFIQFQEFGTTAYPWTEVDSIPLDEREERQTQEITSRLLNYQTHLMNEATIWARGIYPLLVLAEQQDIQAWAEVSLKAQYPKFELEVIADGVLGKSATGFIESPFLVVVEAKKGVEAENPLFQLYGQILAAAHLNWENDNQEPQEIFGCYTIADSWTFLRGEVEGIDSELPTLRVEYSREYVEKLEAQTILRILKGVVAKHLN</sequence>
<protein>
    <submittedName>
        <fullName evidence="1">Uncharacterized protein</fullName>
    </submittedName>
</protein>
<name>A0A6B3N4J3_9CYAN</name>
<evidence type="ECO:0000313" key="1">
    <source>
        <dbReference type="EMBL" id="NER26487.1"/>
    </source>
</evidence>
<dbReference type="EMBL" id="JAAHFQ010000032">
    <property type="protein sequence ID" value="NER26487.1"/>
    <property type="molecule type" value="Genomic_DNA"/>
</dbReference>
<proteinExistence type="predicted"/>
<comment type="caution">
    <text evidence="1">The sequence shown here is derived from an EMBL/GenBank/DDBJ whole genome shotgun (WGS) entry which is preliminary data.</text>
</comment>
<dbReference type="AlphaFoldDB" id="A0A6B3N4J3"/>
<organism evidence="1">
    <name type="scientific">Symploca sp. SIO1C4</name>
    <dbReference type="NCBI Taxonomy" id="2607765"/>
    <lineage>
        <taxon>Bacteria</taxon>
        <taxon>Bacillati</taxon>
        <taxon>Cyanobacteriota</taxon>
        <taxon>Cyanophyceae</taxon>
        <taxon>Coleofasciculales</taxon>
        <taxon>Coleofasciculaceae</taxon>
        <taxon>Symploca</taxon>
    </lineage>
</organism>
<accession>A0A6B3N4J3</accession>